<evidence type="ECO:0000259" key="2">
    <source>
        <dbReference type="Pfam" id="PF00534"/>
    </source>
</evidence>
<dbReference type="PANTHER" id="PTHR46401:SF2">
    <property type="entry name" value="GLYCOSYLTRANSFERASE WBBK-RELATED"/>
    <property type="match status" value="1"/>
</dbReference>
<dbReference type="GO" id="GO:0016757">
    <property type="term" value="F:glycosyltransferase activity"/>
    <property type="evidence" value="ECO:0007669"/>
    <property type="project" value="InterPro"/>
</dbReference>
<gene>
    <name evidence="4" type="ORF">DLD82_03555</name>
</gene>
<comment type="caution">
    <text evidence="4">The sequence shown here is derived from an EMBL/GenBank/DDBJ whole genome shotgun (WGS) entry which is preliminary data.</text>
</comment>
<evidence type="ECO:0000313" key="5">
    <source>
        <dbReference type="Proteomes" id="UP000245934"/>
    </source>
</evidence>
<proteinExistence type="predicted"/>
<evidence type="ECO:0000259" key="3">
    <source>
        <dbReference type="Pfam" id="PF13439"/>
    </source>
</evidence>
<feature type="domain" description="Glycosyltransferase subfamily 4-like N-terminal" evidence="3">
    <location>
        <begin position="80"/>
        <end position="189"/>
    </location>
</feature>
<dbReference type="EMBL" id="QGMZ01000008">
    <property type="protein sequence ID" value="PWR75672.1"/>
    <property type="molecule type" value="Genomic_DNA"/>
</dbReference>
<name>A0A2V2N6H1_9EURY</name>
<reference evidence="4 5" key="1">
    <citation type="submission" date="2018-05" db="EMBL/GenBank/DDBJ databases">
        <title>Draft genome of Methanospirillum stamsii Pt1.</title>
        <authorList>
            <person name="Dueholm M.S."/>
            <person name="Nielsen P.H."/>
            <person name="Bakmann L.F."/>
            <person name="Otzen D.E."/>
        </authorList>
    </citation>
    <scope>NUCLEOTIDE SEQUENCE [LARGE SCALE GENOMIC DNA]</scope>
    <source>
        <strain evidence="4 5">Pt1</strain>
    </source>
</reference>
<dbReference type="OrthoDB" id="131038at2157"/>
<dbReference type="SUPFAM" id="SSF53756">
    <property type="entry name" value="UDP-Glycosyltransferase/glycogen phosphorylase"/>
    <property type="match status" value="1"/>
</dbReference>
<sequence length="382" mass="43417">MKREKQLTISVIGPSTRFLSGISYYTIRLCNALSLKNQVNAMLFRNMLPKRLFPGWKRIGQTGVNVCISNQVNIYEILDWYNPFSWASCARVIRKSDVTILEWWTSSVAHMYLALILLSGKKTRFIIEFHEVVDPLEYAILPIRLYAKSMGRIIRNAAKKYVVHSEHDRHLIASQYDIHPADICVIPHGLYDHYPVLDREASKQKLGVSGRYIFLFFGLLRPYKGVSFLIEAFEKLPSQIQNESVLIIAGEAWEDQESITRIEQSFVRDKIILDNRYLADTDIPDIFSAADILVLPYTRASQSGVAHIGIAYGLPIIASNVGGLTESLGTYDGTTFIEPLDVPGLSDAMADLFLHRVTKPYSPPHDMKWEEIATRYTNEIVS</sequence>
<protein>
    <submittedName>
        <fullName evidence="4">Sugar transferase</fullName>
    </submittedName>
</protein>
<evidence type="ECO:0000313" key="4">
    <source>
        <dbReference type="EMBL" id="PWR75672.1"/>
    </source>
</evidence>
<dbReference type="Pfam" id="PF13439">
    <property type="entry name" value="Glyco_transf_4"/>
    <property type="match status" value="1"/>
</dbReference>
<dbReference type="PANTHER" id="PTHR46401">
    <property type="entry name" value="GLYCOSYLTRANSFERASE WBBK-RELATED"/>
    <property type="match status" value="1"/>
</dbReference>
<evidence type="ECO:0000256" key="1">
    <source>
        <dbReference type="ARBA" id="ARBA00022679"/>
    </source>
</evidence>
<dbReference type="InterPro" id="IPR001296">
    <property type="entry name" value="Glyco_trans_1"/>
</dbReference>
<keyword evidence="5" id="KW-1185">Reference proteome</keyword>
<accession>A0A2V2N6H1</accession>
<organism evidence="4 5">
    <name type="scientific">Methanospirillum stamsii</name>
    <dbReference type="NCBI Taxonomy" id="1277351"/>
    <lineage>
        <taxon>Archaea</taxon>
        <taxon>Methanobacteriati</taxon>
        <taxon>Methanobacteriota</taxon>
        <taxon>Stenosarchaea group</taxon>
        <taxon>Methanomicrobia</taxon>
        <taxon>Methanomicrobiales</taxon>
        <taxon>Methanospirillaceae</taxon>
        <taxon>Methanospirillum</taxon>
    </lineage>
</organism>
<dbReference type="Gene3D" id="3.40.50.2000">
    <property type="entry name" value="Glycogen Phosphorylase B"/>
    <property type="match status" value="2"/>
</dbReference>
<dbReference type="RefSeq" id="WP_109939737.1">
    <property type="nucleotide sequence ID" value="NZ_CP176366.1"/>
</dbReference>
<dbReference type="GeneID" id="97609437"/>
<dbReference type="AlphaFoldDB" id="A0A2V2N6H1"/>
<dbReference type="Proteomes" id="UP000245934">
    <property type="component" value="Unassembled WGS sequence"/>
</dbReference>
<dbReference type="Pfam" id="PF00534">
    <property type="entry name" value="Glycos_transf_1"/>
    <property type="match status" value="1"/>
</dbReference>
<dbReference type="InterPro" id="IPR028098">
    <property type="entry name" value="Glyco_trans_4-like_N"/>
</dbReference>
<feature type="domain" description="Glycosyl transferase family 1" evidence="2">
    <location>
        <begin position="198"/>
        <end position="354"/>
    </location>
</feature>
<keyword evidence="1 4" id="KW-0808">Transferase</keyword>